<feature type="compositionally biased region" description="Polar residues" evidence="1">
    <location>
        <begin position="1"/>
        <end position="15"/>
    </location>
</feature>
<dbReference type="RefSeq" id="WP_317831600.1">
    <property type="nucleotide sequence ID" value="NZ_CP136920.1"/>
</dbReference>
<evidence type="ECO:0000313" key="3">
    <source>
        <dbReference type="EMBL" id="WOO39632.1"/>
    </source>
</evidence>
<keyword evidence="2" id="KW-1133">Transmembrane helix</keyword>
<evidence type="ECO:0000256" key="1">
    <source>
        <dbReference type="SAM" id="MobiDB-lite"/>
    </source>
</evidence>
<accession>A0AAQ3QUE9</accession>
<feature type="region of interest" description="Disordered" evidence="1">
    <location>
        <begin position="1"/>
        <end position="40"/>
    </location>
</feature>
<name>A0AAQ3QUE9_9BACT</name>
<feature type="transmembrane region" description="Helical" evidence="2">
    <location>
        <begin position="69"/>
        <end position="86"/>
    </location>
</feature>
<dbReference type="KEGG" id="puo:RZN69_13495"/>
<reference evidence="3 4" key="1">
    <citation type="submission" date="2023-10" db="EMBL/GenBank/DDBJ databases">
        <title>Rubellicoccus peritrichatus gen. nov., sp. nov., isolated from an algae of coral reef tank.</title>
        <authorList>
            <person name="Luo J."/>
        </authorList>
    </citation>
    <scope>NUCLEOTIDE SEQUENCE [LARGE SCALE GENOMIC DNA]</scope>
    <source>
        <strain evidence="3 4">CR14</strain>
    </source>
</reference>
<keyword evidence="2" id="KW-0812">Transmembrane</keyword>
<gene>
    <name evidence="3" type="ORF">RZN69_13495</name>
</gene>
<keyword evidence="4" id="KW-1185">Reference proteome</keyword>
<keyword evidence="2" id="KW-0472">Membrane</keyword>
<sequence>MSSENTPDKNNNAKSQNKDFRSENKPNPLKNVPQREVAGKKRVLRKLKGRSAYERERRKAKLALFFKDVFYYTLFILIIAGGYYFYNHYFGDAAHVKMKKEKSLFVRNKEIVDGNRFHLQGQTTHLGGVAKKVYPDKFVLVCEGKKSGNDYYIAVSNSYFYSTPRGIEVPAKELAPFEVFMTKDDFFVHYDAIEYDPNEEEESFLEKIRAFVEALTGGSK</sequence>
<protein>
    <submittedName>
        <fullName evidence="3">Uncharacterized protein</fullName>
    </submittedName>
</protein>
<organism evidence="3 4">
    <name type="scientific">Rubellicoccus peritrichatus</name>
    <dbReference type="NCBI Taxonomy" id="3080537"/>
    <lineage>
        <taxon>Bacteria</taxon>
        <taxon>Pseudomonadati</taxon>
        <taxon>Verrucomicrobiota</taxon>
        <taxon>Opitutia</taxon>
        <taxon>Puniceicoccales</taxon>
        <taxon>Cerasicoccaceae</taxon>
        <taxon>Rubellicoccus</taxon>
    </lineage>
</organism>
<dbReference type="AlphaFoldDB" id="A0AAQ3QUE9"/>
<evidence type="ECO:0000313" key="4">
    <source>
        <dbReference type="Proteomes" id="UP001304300"/>
    </source>
</evidence>
<evidence type="ECO:0000256" key="2">
    <source>
        <dbReference type="SAM" id="Phobius"/>
    </source>
</evidence>
<dbReference type="Proteomes" id="UP001304300">
    <property type="component" value="Chromosome"/>
</dbReference>
<proteinExistence type="predicted"/>
<dbReference type="EMBL" id="CP136920">
    <property type="protein sequence ID" value="WOO39632.1"/>
    <property type="molecule type" value="Genomic_DNA"/>
</dbReference>